<evidence type="ECO:0000313" key="1">
    <source>
        <dbReference type="EMBL" id="KAF2218845.1"/>
    </source>
</evidence>
<name>A0A6A6FZH5_9PEZI</name>
<keyword evidence="2" id="KW-1185">Reference proteome</keyword>
<gene>
    <name evidence="1" type="ORF">BDZ85DRAFT_63232</name>
</gene>
<dbReference type="EMBL" id="ML992526">
    <property type="protein sequence ID" value="KAF2218845.1"/>
    <property type="molecule type" value="Genomic_DNA"/>
</dbReference>
<dbReference type="Proteomes" id="UP000799538">
    <property type="component" value="Unassembled WGS sequence"/>
</dbReference>
<reference evidence="2" key="1">
    <citation type="journal article" date="2020" name="Stud. Mycol.">
        <title>101 Dothideomycetes genomes: A test case for predicting lifestyles and emergence of pathogens.</title>
        <authorList>
            <person name="Haridas S."/>
            <person name="Albert R."/>
            <person name="Binder M."/>
            <person name="Bloem J."/>
            <person name="LaButti K."/>
            <person name="Salamov A."/>
            <person name="Andreopoulos B."/>
            <person name="Baker S."/>
            <person name="Barry K."/>
            <person name="Bills G."/>
            <person name="Bluhm B."/>
            <person name="Cannon C."/>
            <person name="Castanera R."/>
            <person name="Culley D."/>
            <person name="Daum C."/>
            <person name="Ezra D."/>
            <person name="Gonzalez J."/>
            <person name="Henrissat B."/>
            <person name="Kuo A."/>
            <person name="Liang C."/>
            <person name="Lipzen A."/>
            <person name="Lutzoni F."/>
            <person name="Magnuson J."/>
            <person name="Mondo S."/>
            <person name="Nolan M."/>
            <person name="Ohm R."/>
            <person name="Pangilinan J."/>
            <person name="Park H.-J."/>
            <person name="Ramirez L."/>
            <person name="Alfaro M."/>
            <person name="Sun H."/>
            <person name="Tritt A."/>
            <person name="Yoshinaga Y."/>
            <person name="Zwiers L.-H."/>
            <person name="Turgeon B."/>
            <person name="Goodwin S."/>
            <person name="Spatafora J."/>
            <person name="Crous P."/>
            <person name="Grigoriev I."/>
        </authorList>
    </citation>
    <scope>NUCLEOTIDE SEQUENCE [LARGE SCALE GENOMIC DNA]</scope>
    <source>
        <strain evidence="2">CECT 20119</strain>
    </source>
</reference>
<evidence type="ECO:0000313" key="2">
    <source>
        <dbReference type="Proteomes" id="UP000799538"/>
    </source>
</evidence>
<protein>
    <submittedName>
        <fullName evidence="1">Uncharacterized protein</fullName>
    </submittedName>
</protein>
<dbReference type="OrthoDB" id="5343383at2759"/>
<accession>A0A6A6FZH5</accession>
<proteinExistence type="predicted"/>
<dbReference type="AlphaFoldDB" id="A0A6A6FZH5"/>
<sequence length="263" mass="30474">MPFYEDLTYSHDETIKAVRDYHRFLMDLFLDDGDIFEPPDSGWPSLQTYPEDFNKSDDVKRLLRHLPYTRQTVEGGSNTRFADWSALIELNADFEDLMVDTEGFVALKGEVPPYVVSLTDSETDCPIFLLDTKAGVVYWPDGPGEIGNEASREQVTCDYYEWATDKEAIWRENSLAWTVPDFFEVLKDLFRKLDFVPVSPHEVDDPWNMRHGRTLLARSKTILREHGWPDLAAYDKESCVKALRQSKEDYWDEVARIDPKTVG</sequence>
<organism evidence="1 2">
    <name type="scientific">Elsinoe ampelina</name>
    <dbReference type="NCBI Taxonomy" id="302913"/>
    <lineage>
        <taxon>Eukaryota</taxon>
        <taxon>Fungi</taxon>
        <taxon>Dikarya</taxon>
        <taxon>Ascomycota</taxon>
        <taxon>Pezizomycotina</taxon>
        <taxon>Dothideomycetes</taxon>
        <taxon>Dothideomycetidae</taxon>
        <taxon>Myriangiales</taxon>
        <taxon>Elsinoaceae</taxon>
        <taxon>Elsinoe</taxon>
    </lineage>
</organism>